<dbReference type="GO" id="GO:0015740">
    <property type="term" value="P:C4-dicarboxylate transport"/>
    <property type="evidence" value="ECO:0007669"/>
    <property type="project" value="TreeGrafter"/>
</dbReference>
<evidence type="ECO:0000256" key="2">
    <source>
        <dbReference type="ARBA" id="ARBA00022448"/>
    </source>
</evidence>
<dbReference type="GO" id="GO:0022857">
    <property type="term" value="F:transmembrane transporter activity"/>
    <property type="evidence" value="ECO:0007669"/>
    <property type="project" value="TreeGrafter"/>
</dbReference>
<evidence type="ECO:0000259" key="10">
    <source>
        <dbReference type="Pfam" id="PF04290"/>
    </source>
</evidence>
<evidence type="ECO:0000313" key="12">
    <source>
        <dbReference type="Proteomes" id="UP000275076"/>
    </source>
</evidence>
<evidence type="ECO:0000313" key="11">
    <source>
        <dbReference type="EMBL" id="RSL28805.1"/>
    </source>
</evidence>
<evidence type="ECO:0000256" key="7">
    <source>
        <dbReference type="ARBA" id="ARBA00023136"/>
    </source>
</evidence>
<keyword evidence="12" id="KW-1185">Reference proteome</keyword>
<dbReference type="PANTHER" id="PTHR35011:SF2">
    <property type="entry name" value="2,3-DIKETO-L-GULONATE TRAP TRANSPORTER SMALL PERMEASE PROTEIN YIAM"/>
    <property type="match status" value="1"/>
</dbReference>
<keyword evidence="7 9" id="KW-0472">Membrane</keyword>
<dbReference type="AlphaFoldDB" id="A0A428MRP7"/>
<organism evidence="11 12">
    <name type="scientific">Salibacterium salarium</name>
    <dbReference type="NCBI Taxonomy" id="284579"/>
    <lineage>
        <taxon>Bacteria</taxon>
        <taxon>Bacillati</taxon>
        <taxon>Bacillota</taxon>
        <taxon>Bacilli</taxon>
        <taxon>Bacillales</taxon>
        <taxon>Bacillaceae</taxon>
    </lineage>
</organism>
<feature type="transmembrane region" description="Helical" evidence="9">
    <location>
        <begin position="127"/>
        <end position="151"/>
    </location>
</feature>
<comment type="similarity">
    <text evidence="8">Belongs to the TRAP transporter small permease family.</text>
</comment>
<accession>A0A428MRP7</accession>
<dbReference type="Pfam" id="PF04290">
    <property type="entry name" value="DctQ"/>
    <property type="match status" value="1"/>
</dbReference>
<dbReference type="InterPro" id="IPR007387">
    <property type="entry name" value="TRAP_DctQ"/>
</dbReference>
<evidence type="ECO:0000256" key="1">
    <source>
        <dbReference type="ARBA" id="ARBA00004429"/>
    </source>
</evidence>
<feature type="transmembrane region" description="Helical" evidence="9">
    <location>
        <begin position="48"/>
        <end position="65"/>
    </location>
</feature>
<evidence type="ECO:0000256" key="5">
    <source>
        <dbReference type="ARBA" id="ARBA00022692"/>
    </source>
</evidence>
<evidence type="ECO:0000256" key="3">
    <source>
        <dbReference type="ARBA" id="ARBA00022475"/>
    </source>
</evidence>
<keyword evidence="5 9" id="KW-0812">Transmembrane</keyword>
<dbReference type="PANTHER" id="PTHR35011">
    <property type="entry name" value="2,3-DIKETO-L-GULONATE TRAP TRANSPORTER SMALL PERMEASE PROTEIN YIAM"/>
    <property type="match status" value="1"/>
</dbReference>
<keyword evidence="2" id="KW-0813">Transport</keyword>
<dbReference type="GO" id="GO:0005886">
    <property type="term" value="C:plasma membrane"/>
    <property type="evidence" value="ECO:0007669"/>
    <property type="project" value="UniProtKB-SubCell"/>
</dbReference>
<dbReference type="EMBL" id="RBVX01000149">
    <property type="protein sequence ID" value="RSL28805.1"/>
    <property type="molecule type" value="Genomic_DNA"/>
</dbReference>
<protein>
    <submittedName>
        <fullName evidence="11">TRAP transporter small permease</fullName>
    </submittedName>
</protein>
<comment type="caution">
    <text evidence="11">The sequence shown here is derived from an EMBL/GenBank/DDBJ whole genome shotgun (WGS) entry which is preliminary data.</text>
</comment>
<reference evidence="11 12" key="1">
    <citation type="submission" date="2018-10" db="EMBL/GenBank/DDBJ databases">
        <title>Draft genome sequence of Bacillus salarius IM0101, isolated from a hypersaline soil in Inner Mongolia, China.</title>
        <authorList>
            <person name="Yamprayoonswat W."/>
            <person name="Boonvisut S."/>
            <person name="Jumpathong W."/>
            <person name="Sittihan S."/>
            <person name="Ruangsuj P."/>
            <person name="Wanthongcharoen S."/>
            <person name="Thongpramul N."/>
            <person name="Pimmason S."/>
            <person name="Yu B."/>
            <person name="Yasawong M."/>
        </authorList>
    </citation>
    <scope>NUCLEOTIDE SEQUENCE [LARGE SCALE GENOMIC DNA]</scope>
    <source>
        <strain evidence="11 12">IM0101</strain>
    </source>
</reference>
<feature type="domain" description="Tripartite ATP-independent periplasmic transporters DctQ component" evidence="10">
    <location>
        <begin position="24"/>
        <end position="150"/>
    </location>
</feature>
<feature type="transmembrane region" description="Helical" evidence="9">
    <location>
        <begin position="86"/>
        <end position="107"/>
    </location>
</feature>
<dbReference type="InterPro" id="IPR055348">
    <property type="entry name" value="DctQ"/>
</dbReference>
<evidence type="ECO:0000256" key="6">
    <source>
        <dbReference type="ARBA" id="ARBA00022989"/>
    </source>
</evidence>
<name>A0A428MRP7_9BACI</name>
<dbReference type="OrthoDB" id="2086825at2"/>
<sequence length="163" mass="18582">MTMRVFHWLSRAIQLVTLLSFSALIIVVVLQIISRFMPFGFMWTEEMSRFLFIFSIAFGAPLAMEKRDFVRVDVLVGFLPATFRKYYDAVIYLVLGAFSTFLIYYAYEFTMIGTNRTSATLDISMSYINASMIAAFVLLGIYSFLNVYLVITEPASEEGGAEE</sequence>
<dbReference type="Proteomes" id="UP000275076">
    <property type="component" value="Unassembled WGS sequence"/>
</dbReference>
<feature type="transmembrane region" description="Helical" evidence="9">
    <location>
        <begin position="12"/>
        <end position="33"/>
    </location>
</feature>
<evidence type="ECO:0000256" key="4">
    <source>
        <dbReference type="ARBA" id="ARBA00022519"/>
    </source>
</evidence>
<proteinExistence type="inferred from homology"/>
<comment type="subcellular location">
    <subcellularLocation>
        <location evidence="1">Cell inner membrane</location>
        <topology evidence="1">Multi-pass membrane protein</topology>
    </subcellularLocation>
</comment>
<evidence type="ECO:0000256" key="9">
    <source>
        <dbReference type="SAM" id="Phobius"/>
    </source>
</evidence>
<keyword evidence="6 9" id="KW-1133">Transmembrane helix</keyword>
<keyword evidence="3" id="KW-1003">Cell membrane</keyword>
<evidence type="ECO:0000256" key="8">
    <source>
        <dbReference type="ARBA" id="ARBA00038436"/>
    </source>
</evidence>
<gene>
    <name evidence="11" type="ORF">D7Z54_34555</name>
</gene>
<keyword evidence="4" id="KW-0997">Cell inner membrane</keyword>